<dbReference type="PANTHER" id="PTHR45138">
    <property type="entry name" value="REGULATORY COMPONENTS OF SENSORY TRANSDUCTION SYSTEM"/>
    <property type="match status" value="1"/>
</dbReference>
<dbReference type="GO" id="GO:0005886">
    <property type="term" value="C:plasma membrane"/>
    <property type="evidence" value="ECO:0007669"/>
    <property type="project" value="TreeGrafter"/>
</dbReference>
<keyword evidence="2 5" id="KW-0812">Transmembrane</keyword>
<dbReference type="PROSITE" id="PS50887">
    <property type="entry name" value="GGDEF"/>
    <property type="match status" value="1"/>
</dbReference>
<keyword evidence="4 5" id="KW-0472">Membrane</keyword>
<evidence type="ECO:0000256" key="3">
    <source>
        <dbReference type="ARBA" id="ARBA00022989"/>
    </source>
</evidence>
<accession>I4DC40</accession>
<dbReference type="InterPro" id="IPR035965">
    <property type="entry name" value="PAS-like_dom_sf"/>
</dbReference>
<comment type="subcellular location">
    <subcellularLocation>
        <location evidence="1">Membrane</location>
        <topology evidence="1">Multi-pass membrane protein</topology>
    </subcellularLocation>
</comment>
<organism evidence="7 8">
    <name type="scientific">Desulfosporosinus acidiphilus (strain DSM 22704 / JCM 16185 / SJ4)</name>
    <dbReference type="NCBI Taxonomy" id="646529"/>
    <lineage>
        <taxon>Bacteria</taxon>
        <taxon>Bacillati</taxon>
        <taxon>Bacillota</taxon>
        <taxon>Clostridia</taxon>
        <taxon>Eubacteriales</taxon>
        <taxon>Desulfitobacteriaceae</taxon>
        <taxon>Desulfosporosinus</taxon>
    </lineage>
</organism>
<dbReference type="GO" id="GO:0052621">
    <property type="term" value="F:diguanylate cyclase activity"/>
    <property type="evidence" value="ECO:0007669"/>
    <property type="project" value="TreeGrafter"/>
</dbReference>
<evidence type="ECO:0000313" key="8">
    <source>
        <dbReference type="Proteomes" id="UP000002892"/>
    </source>
</evidence>
<proteinExistence type="predicted"/>
<dbReference type="SUPFAM" id="SSF55073">
    <property type="entry name" value="Nucleotide cyclase"/>
    <property type="match status" value="1"/>
</dbReference>
<sequence>MTEIGKVLRKRYIIGLSLIAFLVLLGQCVIQYTIQQESGYSMVINIAGRQRMLSQRITKCALGYELDHNASDRTHYLEELKESVDEWESSRDKLLYGDQVTGLSGQNSAAIISLYAKLDPYYQKILTAAQDIIVGGNTKEPLSDNNLATIQANEESFLKVMDAIVFQYTTEANNKISVIRTTGVALMLLTFIVLMLEVRFIFRPAERIIDDSFNSISDNNENIEKLFELAPAALFLMRLPDLKVLRMNSLAEQFTGTSFESNESDSLLKYLEENLENDSNLVEKMVEGIAFADEEAVFKTEDSVKAVLVSASTFHYENNPAMILSMMDISRRKNAEEILKKYASTDELTGLLNRRSGKIILDNAIERAKAENTDLAVSFCDIDGLKYVNDTFGHEEGDWYIIAIAEAITSNLRKGDFAFRYGGDELILIFNNCDEEKSRIIVKRINNSIERKKIEFEKPYNMSLSIGTVHLLSKDNTSADDLIAEADNLMYEEKKRKKVQRLM</sequence>
<evidence type="ECO:0000313" key="7">
    <source>
        <dbReference type="EMBL" id="AFM43364.1"/>
    </source>
</evidence>
<dbReference type="EMBL" id="CP003639">
    <property type="protein sequence ID" value="AFM43364.1"/>
    <property type="molecule type" value="Genomic_DNA"/>
</dbReference>
<dbReference type="NCBIfam" id="TIGR00254">
    <property type="entry name" value="GGDEF"/>
    <property type="match status" value="1"/>
</dbReference>
<evidence type="ECO:0000256" key="5">
    <source>
        <dbReference type="SAM" id="Phobius"/>
    </source>
</evidence>
<gene>
    <name evidence="7" type="ordered locus">Desaci_4523</name>
</gene>
<dbReference type="RefSeq" id="WP_014829347.1">
    <property type="nucleotide sequence ID" value="NC_018068.1"/>
</dbReference>
<dbReference type="GO" id="GO:0043709">
    <property type="term" value="P:cell adhesion involved in single-species biofilm formation"/>
    <property type="evidence" value="ECO:0007669"/>
    <property type="project" value="TreeGrafter"/>
</dbReference>
<dbReference type="InterPro" id="IPR000160">
    <property type="entry name" value="GGDEF_dom"/>
</dbReference>
<reference evidence="7 8" key="1">
    <citation type="journal article" date="2012" name="J. Bacteriol.">
        <title>Complete genome sequences of Desulfosporosinus orientis DSM765T, Desulfosporosinus youngiae DSM17734T, Desulfosporosinus meridiei DSM13257T, and Desulfosporosinus acidiphilus DSM22704T.</title>
        <authorList>
            <person name="Pester M."/>
            <person name="Brambilla E."/>
            <person name="Alazard D."/>
            <person name="Rattei T."/>
            <person name="Weinmaier T."/>
            <person name="Han J."/>
            <person name="Lucas S."/>
            <person name="Lapidus A."/>
            <person name="Cheng J.F."/>
            <person name="Goodwin L."/>
            <person name="Pitluck S."/>
            <person name="Peters L."/>
            <person name="Ovchinnikova G."/>
            <person name="Teshima H."/>
            <person name="Detter J.C."/>
            <person name="Han C.S."/>
            <person name="Tapia R."/>
            <person name="Land M.L."/>
            <person name="Hauser L."/>
            <person name="Kyrpides N.C."/>
            <person name="Ivanova N.N."/>
            <person name="Pagani I."/>
            <person name="Huntmann M."/>
            <person name="Wei C.L."/>
            <person name="Davenport K.W."/>
            <person name="Daligault H."/>
            <person name="Chain P.S."/>
            <person name="Chen A."/>
            <person name="Mavromatis K."/>
            <person name="Markowitz V."/>
            <person name="Szeto E."/>
            <person name="Mikhailova N."/>
            <person name="Pati A."/>
            <person name="Wagner M."/>
            <person name="Woyke T."/>
            <person name="Ollivier B."/>
            <person name="Klenk H.P."/>
            <person name="Spring S."/>
            <person name="Loy A."/>
        </authorList>
    </citation>
    <scope>NUCLEOTIDE SEQUENCE [LARGE SCALE GENOMIC DNA]</scope>
    <source>
        <strain evidence="8">DSM 22704 / JCM 16185 / SJ4</strain>
    </source>
</reference>
<evidence type="ECO:0000256" key="4">
    <source>
        <dbReference type="ARBA" id="ARBA00023136"/>
    </source>
</evidence>
<dbReference type="HOGENOM" id="CLU_541561_0_0_9"/>
<dbReference type="InterPro" id="IPR043128">
    <property type="entry name" value="Rev_trsase/Diguanyl_cyclase"/>
</dbReference>
<dbReference type="Pfam" id="PF13675">
    <property type="entry name" value="PilJ"/>
    <property type="match status" value="1"/>
</dbReference>
<evidence type="ECO:0000256" key="2">
    <source>
        <dbReference type="ARBA" id="ARBA00022692"/>
    </source>
</evidence>
<evidence type="ECO:0000256" key="1">
    <source>
        <dbReference type="ARBA" id="ARBA00004141"/>
    </source>
</evidence>
<evidence type="ECO:0000259" key="6">
    <source>
        <dbReference type="PROSITE" id="PS50887"/>
    </source>
</evidence>
<dbReference type="Proteomes" id="UP000002892">
    <property type="component" value="Chromosome"/>
</dbReference>
<dbReference type="SMART" id="SM00267">
    <property type="entry name" value="GGDEF"/>
    <property type="match status" value="1"/>
</dbReference>
<dbReference type="STRING" id="646529.Desaci_4523"/>
<dbReference type="InterPro" id="IPR029787">
    <property type="entry name" value="Nucleotide_cyclase"/>
</dbReference>
<feature type="domain" description="GGDEF" evidence="6">
    <location>
        <begin position="373"/>
        <end position="503"/>
    </location>
</feature>
<keyword evidence="8" id="KW-1185">Reference proteome</keyword>
<dbReference type="CDD" id="cd01949">
    <property type="entry name" value="GGDEF"/>
    <property type="match status" value="1"/>
</dbReference>
<dbReference type="AlphaFoldDB" id="I4DC40"/>
<name>I4DC40_DESAJ</name>
<dbReference type="PANTHER" id="PTHR45138:SF23">
    <property type="entry name" value="SIGNALING PROTEIN"/>
    <property type="match status" value="1"/>
</dbReference>
<dbReference type="eggNOG" id="COG2199">
    <property type="taxonomic scope" value="Bacteria"/>
</dbReference>
<dbReference type="Pfam" id="PF00990">
    <property type="entry name" value="GGDEF"/>
    <property type="match status" value="1"/>
</dbReference>
<keyword evidence="3 5" id="KW-1133">Transmembrane helix</keyword>
<dbReference type="Gene3D" id="3.30.70.270">
    <property type="match status" value="1"/>
</dbReference>
<dbReference type="GO" id="GO:1902201">
    <property type="term" value="P:negative regulation of bacterial-type flagellum-dependent cell motility"/>
    <property type="evidence" value="ECO:0007669"/>
    <property type="project" value="TreeGrafter"/>
</dbReference>
<dbReference type="KEGG" id="dai:Desaci_4523"/>
<dbReference type="OrthoDB" id="9783388at2"/>
<dbReference type="InterPro" id="IPR050469">
    <property type="entry name" value="Diguanylate_Cyclase"/>
</dbReference>
<dbReference type="SUPFAM" id="SSF55785">
    <property type="entry name" value="PYP-like sensor domain (PAS domain)"/>
    <property type="match status" value="1"/>
</dbReference>
<feature type="transmembrane region" description="Helical" evidence="5">
    <location>
        <begin position="12"/>
        <end position="34"/>
    </location>
</feature>
<protein>
    <submittedName>
        <fullName evidence="7">Diguanylate cyclase (GGDEF) domain-containing protein</fullName>
    </submittedName>
</protein>
<dbReference type="InterPro" id="IPR029095">
    <property type="entry name" value="NarX-like_N"/>
</dbReference>
<dbReference type="Gene3D" id="3.30.450.20">
    <property type="entry name" value="PAS domain"/>
    <property type="match status" value="1"/>
</dbReference>